<organism evidence="4 5">
    <name type="scientific">Parvularcula maris</name>
    <dbReference type="NCBI Taxonomy" id="2965077"/>
    <lineage>
        <taxon>Bacteria</taxon>
        <taxon>Pseudomonadati</taxon>
        <taxon>Pseudomonadota</taxon>
        <taxon>Alphaproteobacteria</taxon>
        <taxon>Parvularculales</taxon>
        <taxon>Parvularculaceae</taxon>
        <taxon>Parvularcula</taxon>
    </lineage>
</organism>
<proteinExistence type="inferred from homology"/>
<keyword evidence="5" id="KW-1185">Reference proteome</keyword>
<dbReference type="Proteomes" id="UP001142610">
    <property type="component" value="Unassembled WGS sequence"/>
</dbReference>
<dbReference type="GO" id="GO:0006749">
    <property type="term" value="P:glutathione metabolic process"/>
    <property type="evidence" value="ECO:0007669"/>
    <property type="project" value="TreeGrafter"/>
</dbReference>
<dbReference type="Gene3D" id="3.40.30.10">
    <property type="entry name" value="Glutaredoxin"/>
    <property type="match status" value="1"/>
</dbReference>
<evidence type="ECO:0000256" key="1">
    <source>
        <dbReference type="PIRNR" id="PIRNR006386"/>
    </source>
</evidence>
<keyword evidence="1 4" id="KW-0413">Isomerase</keyword>
<dbReference type="RefSeq" id="WP_256618932.1">
    <property type="nucleotide sequence ID" value="NZ_JANIBC010000003.1"/>
</dbReference>
<dbReference type="EMBL" id="JANIBC010000003">
    <property type="protein sequence ID" value="MCQ8185071.1"/>
    <property type="molecule type" value="Genomic_DNA"/>
</dbReference>
<dbReference type="PANTHER" id="PTHR42943:SF2">
    <property type="entry name" value="GLUTATHIONE S-TRANSFERASE KAPPA 1"/>
    <property type="match status" value="1"/>
</dbReference>
<dbReference type="PIRSF" id="PIRSF006386">
    <property type="entry name" value="HCCAis_GSTk"/>
    <property type="match status" value="1"/>
</dbReference>
<feature type="active site" description="Nucleophile" evidence="2">
    <location>
        <position position="11"/>
    </location>
</feature>
<dbReference type="InterPro" id="IPR036249">
    <property type="entry name" value="Thioredoxin-like_sf"/>
</dbReference>
<evidence type="ECO:0000259" key="3">
    <source>
        <dbReference type="Pfam" id="PF01323"/>
    </source>
</evidence>
<dbReference type="EC" id="5.99.1.4" evidence="1"/>
<evidence type="ECO:0000313" key="4">
    <source>
        <dbReference type="EMBL" id="MCQ8185071.1"/>
    </source>
</evidence>
<comment type="caution">
    <text evidence="4">The sequence shown here is derived from an EMBL/GenBank/DDBJ whole genome shotgun (WGS) entry which is preliminary data.</text>
</comment>
<dbReference type="GO" id="GO:1901170">
    <property type="term" value="P:naphthalene catabolic process"/>
    <property type="evidence" value="ECO:0007669"/>
    <property type="project" value="InterPro"/>
</dbReference>
<dbReference type="AlphaFoldDB" id="A0A9X2RIK4"/>
<evidence type="ECO:0000256" key="2">
    <source>
        <dbReference type="PIRSR" id="PIRSR006386-1"/>
    </source>
</evidence>
<gene>
    <name evidence="4" type="ORF">NOG11_06665</name>
</gene>
<feature type="domain" description="DSBA-like thioredoxin" evidence="3">
    <location>
        <begin position="5"/>
        <end position="191"/>
    </location>
</feature>
<comment type="similarity">
    <text evidence="1">Belongs to the GST superfamily. NadH family.</text>
</comment>
<dbReference type="GO" id="GO:0004364">
    <property type="term" value="F:glutathione transferase activity"/>
    <property type="evidence" value="ECO:0007669"/>
    <property type="project" value="TreeGrafter"/>
</dbReference>
<dbReference type="InterPro" id="IPR044087">
    <property type="entry name" value="NahD-like"/>
</dbReference>
<protein>
    <recommendedName>
        <fullName evidence="1">2-hydroxychromene-2-carboxylate isomerase</fullName>
        <ecNumber evidence="1">5.99.1.4</ecNumber>
    </recommendedName>
</protein>
<accession>A0A9X2RIK4</accession>
<dbReference type="CDD" id="cd03022">
    <property type="entry name" value="DsbA_HCCA_Iso"/>
    <property type="match status" value="1"/>
</dbReference>
<dbReference type="InterPro" id="IPR014440">
    <property type="entry name" value="HCCAis_GSTk"/>
</dbReference>
<dbReference type="InterPro" id="IPR001853">
    <property type="entry name" value="DSBA-like_thioredoxin_dom"/>
</dbReference>
<evidence type="ECO:0000313" key="5">
    <source>
        <dbReference type="Proteomes" id="UP001142610"/>
    </source>
</evidence>
<dbReference type="Pfam" id="PF01323">
    <property type="entry name" value="DSBA"/>
    <property type="match status" value="1"/>
</dbReference>
<dbReference type="GO" id="GO:0018845">
    <property type="term" value="F:2-hydroxychromene-2-carboxylate isomerase activity"/>
    <property type="evidence" value="ECO:0007669"/>
    <property type="project" value="UniProtKB-UniRule"/>
</dbReference>
<reference evidence="4" key="1">
    <citation type="submission" date="2022-07" db="EMBL/GenBank/DDBJ databases">
        <title>Parvularcula maris sp. nov., an algicidal bacterium isolated from seawater.</title>
        <authorList>
            <person name="Li F."/>
        </authorList>
    </citation>
    <scope>NUCLEOTIDE SEQUENCE</scope>
    <source>
        <strain evidence="4">BGMRC 0090</strain>
    </source>
</reference>
<dbReference type="GO" id="GO:0004602">
    <property type="term" value="F:glutathione peroxidase activity"/>
    <property type="evidence" value="ECO:0007669"/>
    <property type="project" value="TreeGrafter"/>
</dbReference>
<sequence length="203" mass="23026">MAPRFYYDYGSPNAYLAWRILPDVEARTGIAFERVPVLLGGIFKATGNQSPFYRYGPVKGRMEYEMLEMRRFMQHHRITDFQMNHNFPQNSLVMMRGAVAAAEMGHGEAYDRTCFEGMWRENLQMDDVDIFVPRLNKEGLPGTDILQKAQESGTKAKLVELTNGAVEKGIFGLPSFLIGDELFFGKDRIADAELEILRAKSSG</sequence>
<dbReference type="SUPFAM" id="SSF52833">
    <property type="entry name" value="Thioredoxin-like"/>
    <property type="match status" value="1"/>
</dbReference>
<dbReference type="InterPro" id="IPR051924">
    <property type="entry name" value="GST_Kappa/NadH"/>
</dbReference>
<name>A0A9X2RIK4_9PROT</name>
<dbReference type="PANTHER" id="PTHR42943">
    <property type="entry name" value="GLUTATHIONE S-TRANSFERASE KAPPA"/>
    <property type="match status" value="1"/>
</dbReference>
<comment type="catalytic activity">
    <reaction evidence="1">
        <text>2-hydroxychromene-2-carboxylate = (3E)-4-(2-hydroxyphenyl)-2-oxobut-3-enoate</text>
        <dbReference type="Rhea" id="RHEA:27401"/>
        <dbReference type="ChEBI" id="CHEBI:59350"/>
        <dbReference type="ChEBI" id="CHEBI:59353"/>
        <dbReference type="EC" id="5.99.1.4"/>
    </reaction>
</comment>